<proteinExistence type="predicted"/>
<dbReference type="EMBL" id="LAZR01002100">
    <property type="protein sequence ID" value="KKN34503.1"/>
    <property type="molecule type" value="Genomic_DNA"/>
</dbReference>
<reference evidence="1" key="1">
    <citation type="journal article" date="2015" name="Nature">
        <title>Complex archaea that bridge the gap between prokaryotes and eukaryotes.</title>
        <authorList>
            <person name="Spang A."/>
            <person name="Saw J.H."/>
            <person name="Jorgensen S.L."/>
            <person name="Zaremba-Niedzwiedzka K."/>
            <person name="Martijn J."/>
            <person name="Lind A.E."/>
            <person name="van Eijk R."/>
            <person name="Schleper C."/>
            <person name="Guy L."/>
            <person name="Ettema T.J."/>
        </authorList>
    </citation>
    <scope>NUCLEOTIDE SEQUENCE</scope>
</reference>
<sequence length="151" mass="16849">MKNQAEHHAPDEPKSRAIALRAEGYTVPRIAGLVEHSERTVHRWLSHGREVARNQEIPEIQDDWVRIVRRSQGMQHAVLDVTESYAAVAANDHPGPLAEIARQVAAKELMKHAVTYNIYAGTGTDKLQKESQPTEATNIQINFISQAAPDE</sequence>
<gene>
    <name evidence="1" type="ORF">LCGC14_0792980</name>
</gene>
<dbReference type="AlphaFoldDB" id="A0A0F9SZ36"/>
<protein>
    <submittedName>
        <fullName evidence="1">Uncharacterized protein</fullName>
    </submittedName>
</protein>
<name>A0A0F9SZ36_9ZZZZ</name>
<organism evidence="1">
    <name type="scientific">marine sediment metagenome</name>
    <dbReference type="NCBI Taxonomy" id="412755"/>
    <lineage>
        <taxon>unclassified sequences</taxon>
        <taxon>metagenomes</taxon>
        <taxon>ecological metagenomes</taxon>
    </lineage>
</organism>
<comment type="caution">
    <text evidence="1">The sequence shown here is derived from an EMBL/GenBank/DDBJ whole genome shotgun (WGS) entry which is preliminary data.</text>
</comment>
<accession>A0A0F9SZ36</accession>
<dbReference type="Pfam" id="PF13384">
    <property type="entry name" value="HTH_23"/>
    <property type="match status" value="1"/>
</dbReference>
<evidence type="ECO:0000313" key="1">
    <source>
        <dbReference type="EMBL" id="KKN34503.1"/>
    </source>
</evidence>